<evidence type="ECO:0000256" key="3">
    <source>
        <dbReference type="ARBA" id="ARBA00022475"/>
    </source>
</evidence>
<keyword evidence="18" id="KW-1185">Reference proteome</keyword>
<sequence>MQAIKLITGATPTCFRPPFGDVDDRIRAISKGLGLTNILWKFDTFDTVAGPTGKVEDADIKKNYQEFIKLAKNGTFSKSGAILLAHETNNQTMQEAINFYPQLKSAFKHIVPITVAYNKTQPYAEKDFKFPDFAKYIATEPTKVQDGTSKGIVSTTVTPTSTSSMSTSRSSAINQANDNGATTTLATVKESQTAADNNVSGSKKNGAEALLGHSSTLVGPVVLAFVMLALASL</sequence>
<dbReference type="PANTHER" id="PTHR10587">
    <property type="entry name" value="GLYCOSYL TRANSFERASE-RELATED"/>
    <property type="match status" value="1"/>
</dbReference>
<evidence type="ECO:0000313" key="18">
    <source>
        <dbReference type="Proteomes" id="UP001049176"/>
    </source>
</evidence>
<dbReference type="GeneID" id="66074493"/>
<evidence type="ECO:0000256" key="10">
    <source>
        <dbReference type="ARBA" id="ARBA00023316"/>
    </source>
</evidence>
<feature type="domain" description="NodB homology" evidence="16">
    <location>
        <begin position="1"/>
        <end position="116"/>
    </location>
</feature>
<evidence type="ECO:0000256" key="9">
    <source>
        <dbReference type="ARBA" id="ARBA00023288"/>
    </source>
</evidence>
<comment type="subcellular location">
    <subcellularLocation>
        <location evidence="2">Cell membrane</location>
        <topology evidence="2">Lipid-anchor</topology>
        <topology evidence="2">GPI-anchor</topology>
    </subcellularLocation>
</comment>
<evidence type="ECO:0000256" key="15">
    <source>
        <dbReference type="SAM" id="Phobius"/>
    </source>
</evidence>
<evidence type="ECO:0000256" key="7">
    <source>
        <dbReference type="ARBA" id="ARBA00023277"/>
    </source>
</evidence>
<organism evidence="17 18">
    <name type="scientific">Marasmius oreades</name>
    <name type="common">fairy-ring Marasmius</name>
    <dbReference type="NCBI Taxonomy" id="181124"/>
    <lineage>
        <taxon>Eukaryota</taxon>
        <taxon>Fungi</taxon>
        <taxon>Dikarya</taxon>
        <taxon>Basidiomycota</taxon>
        <taxon>Agaricomycotina</taxon>
        <taxon>Agaricomycetes</taxon>
        <taxon>Agaricomycetidae</taxon>
        <taxon>Agaricales</taxon>
        <taxon>Marasmiineae</taxon>
        <taxon>Marasmiaceae</taxon>
        <taxon>Marasmius</taxon>
    </lineage>
</organism>
<evidence type="ECO:0000259" key="16">
    <source>
        <dbReference type="PROSITE" id="PS51677"/>
    </source>
</evidence>
<dbReference type="GO" id="GO:0098552">
    <property type="term" value="C:side of membrane"/>
    <property type="evidence" value="ECO:0007669"/>
    <property type="project" value="UniProtKB-KW"/>
</dbReference>
<proteinExistence type="predicted"/>
<dbReference type="GO" id="GO:0000272">
    <property type="term" value="P:polysaccharide catabolic process"/>
    <property type="evidence" value="ECO:0007669"/>
    <property type="project" value="UniProtKB-KW"/>
</dbReference>
<dbReference type="AlphaFoldDB" id="A0A9P7UU83"/>
<dbReference type="OrthoDB" id="407355at2759"/>
<name>A0A9P7UU83_9AGAR</name>
<feature type="region of interest" description="Disordered" evidence="14">
    <location>
        <begin position="148"/>
        <end position="172"/>
    </location>
</feature>
<dbReference type="SUPFAM" id="SSF88713">
    <property type="entry name" value="Glycoside hydrolase/deacetylase"/>
    <property type="match status" value="1"/>
</dbReference>
<evidence type="ECO:0000313" key="17">
    <source>
        <dbReference type="EMBL" id="KAG7094592.1"/>
    </source>
</evidence>
<dbReference type="EMBL" id="CM032183">
    <property type="protein sequence ID" value="KAG7094592.1"/>
    <property type="molecule type" value="Genomic_DNA"/>
</dbReference>
<dbReference type="GO" id="GO:0006032">
    <property type="term" value="P:chitin catabolic process"/>
    <property type="evidence" value="ECO:0007669"/>
    <property type="project" value="UniProtKB-KW"/>
</dbReference>
<gene>
    <name evidence="17" type="ORF">E1B28_005417</name>
</gene>
<keyword evidence="4" id="KW-0336">GPI-anchor</keyword>
<dbReference type="KEGG" id="more:E1B28_005417"/>
<dbReference type="InterPro" id="IPR002509">
    <property type="entry name" value="NODB_dom"/>
</dbReference>
<feature type="transmembrane region" description="Helical" evidence="15">
    <location>
        <begin position="210"/>
        <end position="231"/>
    </location>
</feature>
<dbReference type="GO" id="GO:0071555">
    <property type="term" value="P:cell wall organization"/>
    <property type="evidence" value="ECO:0007669"/>
    <property type="project" value="UniProtKB-KW"/>
</dbReference>
<keyword evidence="7" id="KW-0119">Carbohydrate metabolism</keyword>
<keyword evidence="3" id="KW-1003">Cell membrane</keyword>
<evidence type="ECO:0000256" key="5">
    <source>
        <dbReference type="ARBA" id="ARBA00023024"/>
    </source>
</evidence>
<evidence type="ECO:0000256" key="11">
    <source>
        <dbReference type="ARBA" id="ARBA00023326"/>
    </source>
</evidence>
<comment type="caution">
    <text evidence="17">The sequence shown here is derived from an EMBL/GenBank/DDBJ whole genome shotgun (WGS) entry which is preliminary data.</text>
</comment>
<keyword evidence="15" id="KW-1133">Transmembrane helix</keyword>
<dbReference type="EC" id="3.5.1.41" evidence="12"/>
<keyword evidence="5" id="KW-0146">Chitin degradation</keyword>
<protein>
    <recommendedName>
        <fullName evidence="12">chitin deacetylase</fullName>
        <ecNumber evidence="12">3.5.1.41</ecNumber>
    </recommendedName>
</protein>
<dbReference type="Proteomes" id="UP001049176">
    <property type="component" value="Chromosome 3"/>
</dbReference>
<keyword evidence="4" id="KW-0325">Glycoprotein</keyword>
<keyword evidence="15" id="KW-0812">Transmembrane</keyword>
<dbReference type="Gene3D" id="3.20.20.370">
    <property type="entry name" value="Glycoside hydrolase/deacetylase"/>
    <property type="match status" value="1"/>
</dbReference>
<keyword evidence="11" id="KW-0624">Polysaccharide degradation</keyword>
<reference evidence="17" key="1">
    <citation type="journal article" date="2021" name="Genome Biol. Evol.">
        <title>The assembled and annotated genome of the fairy-ring fungus Marasmius oreades.</title>
        <authorList>
            <person name="Hiltunen M."/>
            <person name="Ament-Velasquez S.L."/>
            <person name="Johannesson H."/>
        </authorList>
    </citation>
    <scope>NUCLEOTIDE SEQUENCE</scope>
    <source>
        <strain evidence="17">03SP1</strain>
    </source>
</reference>
<keyword evidence="9" id="KW-0449">Lipoprotein</keyword>
<evidence type="ECO:0000256" key="2">
    <source>
        <dbReference type="ARBA" id="ARBA00004609"/>
    </source>
</evidence>
<keyword evidence="6 15" id="KW-0472">Membrane</keyword>
<evidence type="ECO:0000256" key="1">
    <source>
        <dbReference type="ARBA" id="ARBA00001941"/>
    </source>
</evidence>
<comment type="catalytic activity">
    <reaction evidence="13">
        <text>[(1-&gt;4)-N-acetyl-beta-D-glucosaminyl](n) + n H2O = chitosan + n acetate</text>
        <dbReference type="Rhea" id="RHEA:10464"/>
        <dbReference type="Rhea" id="RHEA-COMP:9593"/>
        <dbReference type="Rhea" id="RHEA-COMP:9597"/>
        <dbReference type="ChEBI" id="CHEBI:15377"/>
        <dbReference type="ChEBI" id="CHEBI:17029"/>
        <dbReference type="ChEBI" id="CHEBI:30089"/>
        <dbReference type="ChEBI" id="CHEBI:57704"/>
        <dbReference type="EC" id="3.5.1.41"/>
    </reaction>
    <physiologicalReaction direction="left-to-right" evidence="13">
        <dbReference type="Rhea" id="RHEA:10465"/>
    </physiologicalReaction>
</comment>
<keyword evidence="10" id="KW-0961">Cell wall biogenesis/degradation</keyword>
<dbReference type="GO" id="GO:0005886">
    <property type="term" value="C:plasma membrane"/>
    <property type="evidence" value="ECO:0007669"/>
    <property type="project" value="UniProtKB-SubCell"/>
</dbReference>
<dbReference type="RefSeq" id="XP_043011062.1">
    <property type="nucleotide sequence ID" value="XM_043149978.1"/>
</dbReference>
<accession>A0A9P7UU83</accession>
<dbReference type="PROSITE" id="PS51677">
    <property type="entry name" value="NODB"/>
    <property type="match status" value="1"/>
</dbReference>
<dbReference type="GO" id="GO:0009272">
    <property type="term" value="P:fungal-type cell wall biogenesis"/>
    <property type="evidence" value="ECO:0007669"/>
    <property type="project" value="UniProtKB-ARBA"/>
</dbReference>
<evidence type="ECO:0000256" key="14">
    <source>
        <dbReference type="SAM" id="MobiDB-lite"/>
    </source>
</evidence>
<comment type="cofactor">
    <cofactor evidence="1">
        <name>Co(2+)</name>
        <dbReference type="ChEBI" id="CHEBI:48828"/>
    </cofactor>
</comment>
<keyword evidence="8" id="KW-0170">Cobalt</keyword>
<evidence type="ECO:0000256" key="6">
    <source>
        <dbReference type="ARBA" id="ARBA00023136"/>
    </source>
</evidence>
<dbReference type="InterPro" id="IPR050248">
    <property type="entry name" value="Polysacc_deacetylase_ArnD"/>
</dbReference>
<evidence type="ECO:0000256" key="8">
    <source>
        <dbReference type="ARBA" id="ARBA00023285"/>
    </source>
</evidence>
<evidence type="ECO:0000256" key="4">
    <source>
        <dbReference type="ARBA" id="ARBA00022622"/>
    </source>
</evidence>
<evidence type="ECO:0000256" key="13">
    <source>
        <dbReference type="ARBA" id="ARBA00048494"/>
    </source>
</evidence>
<evidence type="ECO:0000256" key="12">
    <source>
        <dbReference type="ARBA" id="ARBA00024056"/>
    </source>
</evidence>
<dbReference type="PANTHER" id="PTHR10587:SF98">
    <property type="entry name" value="CHITIN DEACETYLASE"/>
    <property type="match status" value="1"/>
</dbReference>
<dbReference type="GO" id="GO:0004099">
    <property type="term" value="F:chitin deacetylase activity"/>
    <property type="evidence" value="ECO:0007669"/>
    <property type="project" value="UniProtKB-EC"/>
</dbReference>
<feature type="compositionally biased region" description="Low complexity" evidence="14">
    <location>
        <begin position="154"/>
        <end position="171"/>
    </location>
</feature>
<dbReference type="InterPro" id="IPR011330">
    <property type="entry name" value="Glyco_hydro/deAcase_b/a-brl"/>
</dbReference>